<dbReference type="SUPFAM" id="SSF55120">
    <property type="entry name" value="Pseudouridine synthase"/>
    <property type="match status" value="1"/>
</dbReference>
<dbReference type="InterPro" id="IPR050188">
    <property type="entry name" value="RluA_PseudoU_synthase"/>
</dbReference>
<evidence type="ECO:0000313" key="7">
    <source>
        <dbReference type="Proteomes" id="UP001595843"/>
    </source>
</evidence>
<dbReference type="PROSITE" id="PS50889">
    <property type="entry name" value="S4"/>
    <property type="match status" value="1"/>
</dbReference>
<comment type="function">
    <text evidence="4">Responsible for synthesis of pseudouridine from uracil.</text>
</comment>
<feature type="domain" description="Pseudouridine synthase RsuA/RluA-like" evidence="5">
    <location>
        <begin position="91"/>
        <end position="242"/>
    </location>
</feature>
<organism evidence="6 7">
    <name type="scientific">Salinithrix halophila</name>
    <dbReference type="NCBI Taxonomy" id="1485204"/>
    <lineage>
        <taxon>Bacteria</taxon>
        <taxon>Bacillati</taxon>
        <taxon>Bacillota</taxon>
        <taxon>Bacilli</taxon>
        <taxon>Bacillales</taxon>
        <taxon>Thermoactinomycetaceae</taxon>
        <taxon>Salinithrix</taxon>
    </lineage>
</organism>
<gene>
    <name evidence="6" type="ORF">ACFOUO_02040</name>
</gene>
<comment type="caution">
    <text evidence="6">The sequence shown here is derived from an EMBL/GenBank/DDBJ whole genome shotgun (WGS) entry which is preliminary data.</text>
</comment>
<dbReference type="InterPro" id="IPR006225">
    <property type="entry name" value="PsdUridine_synth_RluC/D"/>
</dbReference>
<dbReference type="CDD" id="cd02869">
    <property type="entry name" value="PseudoU_synth_RluA_like"/>
    <property type="match status" value="1"/>
</dbReference>
<dbReference type="Gene3D" id="3.30.2350.10">
    <property type="entry name" value="Pseudouridine synthase"/>
    <property type="match status" value="1"/>
</dbReference>
<dbReference type="PROSITE" id="PS01129">
    <property type="entry name" value="PSI_RLU"/>
    <property type="match status" value="1"/>
</dbReference>
<comment type="similarity">
    <text evidence="2 4">Belongs to the pseudouridine synthase RluA family.</text>
</comment>
<comment type="catalytic activity">
    <reaction evidence="1 4">
        <text>a uridine in RNA = a pseudouridine in RNA</text>
        <dbReference type="Rhea" id="RHEA:48348"/>
        <dbReference type="Rhea" id="RHEA-COMP:12068"/>
        <dbReference type="Rhea" id="RHEA-COMP:12069"/>
        <dbReference type="ChEBI" id="CHEBI:65314"/>
        <dbReference type="ChEBI" id="CHEBI:65315"/>
    </reaction>
</comment>
<dbReference type="GO" id="GO:0016853">
    <property type="term" value="F:isomerase activity"/>
    <property type="evidence" value="ECO:0007669"/>
    <property type="project" value="UniProtKB-KW"/>
</dbReference>
<dbReference type="PANTHER" id="PTHR21600">
    <property type="entry name" value="MITOCHONDRIAL RNA PSEUDOURIDINE SYNTHASE"/>
    <property type="match status" value="1"/>
</dbReference>
<keyword evidence="3" id="KW-0694">RNA-binding</keyword>
<keyword evidence="4 6" id="KW-0413">Isomerase</keyword>
<dbReference type="Pfam" id="PF00849">
    <property type="entry name" value="PseudoU_synth_2"/>
    <property type="match status" value="1"/>
</dbReference>
<dbReference type="NCBIfam" id="TIGR00005">
    <property type="entry name" value="rluA_subfam"/>
    <property type="match status" value="1"/>
</dbReference>
<dbReference type="PANTHER" id="PTHR21600:SF35">
    <property type="entry name" value="PSEUDOURIDINE SYNTHASE"/>
    <property type="match status" value="1"/>
</dbReference>
<proteinExistence type="inferred from homology"/>
<dbReference type="InterPro" id="IPR020103">
    <property type="entry name" value="PsdUridine_synth_cat_dom_sf"/>
</dbReference>
<evidence type="ECO:0000259" key="5">
    <source>
        <dbReference type="Pfam" id="PF00849"/>
    </source>
</evidence>
<evidence type="ECO:0000313" key="6">
    <source>
        <dbReference type="EMBL" id="MFC4075585.1"/>
    </source>
</evidence>
<evidence type="ECO:0000256" key="4">
    <source>
        <dbReference type="RuleBase" id="RU362028"/>
    </source>
</evidence>
<dbReference type="Proteomes" id="UP001595843">
    <property type="component" value="Unassembled WGS sequence"/>
</dbReference>
<dbReference type="EMBL" id="JBHSAP010000005">
    <property type="protein sequence ID" value="MFC4075585.1"/>
    <property type="molecule type" value="Genomic_DNA"/>
</dbReference>
<dbReference type="InterPro" id="IPR006224">
    <property type="entry name" value="PsdUridine_synth_RluA-like_CS"/>
</dbReference>
<sequence>MESGQSGFVHRVREEEDGKMVRQVLKNRFRFSRRMFRRIRQGEGVMVNGEPVYLTSRVRAGDEVQVPVPTDEGEGIEPQPIPIDVVHEDDDLIILDKPPGIVVHPTRGYKDGTLANALAHFWRERGEFHLVRPVTRLDKNTSGLIVFAKHAHAHGFLSKEMDRRRYKREYLALVQGRMEQRSGMMDGPIGRSKEFPARRRVTAEGVHAVTHFHVLRTFPEASLLRLSLETGRTHQIRVHLSHEGHPIIGDDLYGGKGGVVDLDRQALHATSLTLVHPRDGREYHFESPLPPDMAGLLHDLEGRLED</sequence>
<accession>A0ABV8JBA5</accession>
<reference evidence="7" key="1">
    <citation type="journal article" date="2019" name="Int. J. Syst. Evol. Microbiol.">
        <title>The Global Catalogue of Microorganisms (GCM) 10K type strain sequencing project: providing services to taxonomists for standard genome sequencing and annotation.</title>
        <authorList>
            <consortium name="The Broad Institute Genomics Platform"/>
            <consortium name="The Broad Institute Genome Sequencing Center for Infectious Disease"/>
            <person name="Wu L."/>
            <person name="Ma J."/>
        </authorList>
    </citation>
    <scope>NUCLEOTIDE SEQUENCE [LARGE SCALE GENOMIC DNA]</scope>
    <source>
        <strain evidence="7">IBRC-M 10813</strain>
    </source>
</reference>
<dbReference type="RefSeq" id="WP_380701652.1">
    <property type="nucleotide sequence ID" value="NZ_JBHSAP010000005.1"/>
</dbReference>
<name>A0ABV8JBA5_9BACL</name>
<dbReference type="EC" id="5.4.99.-" evidence="4"/>
<evidence type="ECO:0000256" key="1">
    <source>
        <dbReference type="ARBA" id="ARBA00000073"/>
    </source>
</evidence>
<evidence type="ECO:0000256" key="2">
    <source>
        <dbReference type="ARBA" id="ARBA00010876"/>
    </source>
</evidence>
<protein>
    <recommendedName>
        <fullName evidence="4">Pseudouridine synthase</fullName>
        <ecNumber evidence="4">5.4.99.-</ecNumber>
    </recommendedName>
</protein>
<keyword evidence="7" id="KW-1185">Reference proteome</keyword>
<evidence type="ECO:0000256" key="3">
    <source>
        <dbReference type="PROSITE-ProRule" id="PRU00182"/>
    </source>
</evidence>
<dbReference type="InterPro" id="IPR006145">
    <property type="entry name" value="PsdUridine_synth_RsuA/RluA"/>
</dbReference>